<dbReference type="Proteomes" id="UP000298061">
    <property type="component" value="Unassembled WGS sequence"/>
</dbReference>
<evidence type="ECO:0000313" key="3">
    <source>
        <dbReference type="Proteomes" id="UP000298061"/>
    </source>
</evidence>
<proteinExistence type="predicted"/>
<feature type="region of interest" description="Disordered" evidence="1">
    <location>
        <begin position="74"/>
        <end position="94"/>
    </location>
</feature>
<evidence type="ECO:0000313" key="2">
    <source>
        <dbReference type="EMBL" id="TFY73350.1"/>
    </source>
</evidence>
<accession>A0A4Y9ZGP9</accession>
<reference evidence="2 3" key="1">
    <citation type="submission" date="2019-02" db="EMBL/GenBank/DDBJ databases">
        <title>Genome sequencing of the rare red list fungi Hericium alpestre (H. flagellum).</title>
        <authorList>
            <person name="Buettner E."/>
            <person name="Kellner H."/>
        </authorList>
    </citation>
    <scope>NUCLEOTIDE SEQUENCE [LARGE SCALE GENOMIC DNA]</scope>
    <source>
        <strain evidence="2 3">DSM 108284</strain>
    </source>
</reference>
<name>A0A4Y9ZGP9_9AGAM</name>
<gene>
    <name evidence="2" type="ORF">EWM64_g10662</name>
</gene>
<keyword evidence="3" id="KW-1185">Reference proteome</keyword>
<protein>
    <submittedName>
        <fullName evidence="2">Uncharacterized protein</fullName>
    </submittedName>
</protein>
<dbReference type="AlphaFoldDB" id="A0A4Y9ZGP9"/>
<sequence>MSTHCGTSRGRANPYRGGRNAWELCECTECKQDTDPGQSGCWIPQWEVAKHRRNDAFCKTAYSDREKPHLMSAAPQRVSGGTRAEDDECDMRGEGSSKCARLMQSDEELDHSPTPATHPECVLSPLPHVNHTSPLDHVQSAHAPDCLAQEALLHDTSSDTPGPETHDLRDLYEDPDDLDECMMELLSHVEELVQDSDDSDDAEVPATGPVHQTVPDLEHLSESTFGLPLPPAPLPPDQILDDSHNLWFVQVILLVVAYLNTKFHLQFKACAVLLFALRQIFVALGLIEATDTMPETLKTTFKHLQLEDQFHLLITCPSCFRMFEPTVPSTSTCSTCNIPLFDTSHTSTTSDLFQRVTHKALPALKPKLSVPFQLLSSLLMDMLACLGMEEEMDAWKSRGQEDGKYKEIMDGAIWKTLKGHDKKIFFNAEDDSEELRIGVTLRLDWYAFVICL</sequence>
<organism evidence="2 3">
    <name type="scientific">Hericium alpestre</name>
    <dbReference type="NCBI Taxonomy" id="135208"/>
    <lineage>
        <taxon>Eukaryota</taxon>
        <taxon>Fungi</taxon>
        <taxon>Dikarya</taxon>
        <taxon>Basidiomycota</taxon>
        <taxon>Agaricomycotina</taxon>
        <taxon>Agaricomycetes</taxon>
        <taxon>Russulales</taxon>
        <taxon>Hericiaceae</taxon>
        <taxon>Hericium</taxon>
    </lineage>
</organism>
<dbReference type="OrthoDB" id="3265985at2759"/>
<feature type="region of interest" description="Disordered" evidence="1">
    <location>
        <begin position="194"/>
        <end position="215"/>
    </location>
</feature>
<evidence type="ECO:0000256" key="1">
    <source>
        <dbReference type="SAM" id="MobiDB-lite"/>
    </source>
</evidence>
<comment type="caution">
    <text evidence="2">The sequence shown here is derived from an EMBL/GenBank/DDBJ whole genome shotgun (WGS) entry which is preliminary data.</text>
</comment>
<dbReference type="EMBL" id="SFCI01002963">
    <property type="protein sequence ID" value="TFY73350.1"/>
    <property type="molecule type" value="Genomic_DNA"/>
</dbReference>
<dbReference type="STRING" id="135208.A0A4Y9ZGP9"/>
<feature type="compositionally biased region" description="Acidic residues" evidence="1">
    <location>
        <begin position="194"/>
        <end position="203"/>
    </location>
</feature>